<dbReference type="GO" id="GO:0007165">
    <property type="term" value="P:signal transduction"/>
    <property type="evidence" value="ECO:0007669"/>
    <property type="project" value="UniProtKB-KW"/>
</dbReference>
<name>A0A4U7JFZ4_9FIRM</name>
<evidence type="ECO:0000256" key="4">
    <source>
        <dbReference type="ARBA" id="ARBA00022989"/>
    </source>
</evidence>
<keyword evidence="2" id="KW-1003">Cell membrane</keyword>
<dbReference type="GO" id="GO:0004888">
    <property type="term" value="F:transmembrane signaling receptor activity"/>
    <property type="evidence" value="ECO:0007669"/>
    <property type="project" value="InterPro"/>
</dbReference>
<evidence type="ECO:0000313" key="9">
    <source>
        <dbReference type="Proteomes" id="UP000306409"/>
    </source>
</evidence>
<dbReference type="PROSITE" id="PS50111">
    <property type="entry name" value="CHEMOTAXIS_TRANSDUC_2"/>
    <property type="match status" value="1"/>
</dbReference>
<keyword evidence="4" id="KW-1133">Transmembrane helix</keyword>
<dbReference type="AlphaFoldDB" id="A0A4U7JFZ4"/>
<gene>
    <name evidence="8" type="ORF">EHE19_017585</name>
</gene>
<dbReference type="GO" id="GO:0006935">
    <property type="term" value="P:chemotaxis"/>
    <property type="evidence" value="ECO:0007669"/>
    <property type="project" value="InterPro"/>
</dbReference>
<dbReference type="RefSeq" id="WP_137697404.1">
    <property type="nucleotide sequence ID" value="NZ_CP061336.1"/>
</dbReference>
<accession>A0A4U7JFZ4</accession>
<dbReference type="PANTHER" id="PTHR32089:SF112">
    <property type="entry name" value="LYSOZYME-LIKE PROTEIN-RELATED"/>
    <property type="match status" value="1"/>
</dbReference>
<dbReference type="KEGG" id="rher:EHE19_017585"/>
<evidence type="ECO:0000256" key="1">
    <source>
        <dbReference type="ARBA" id="ARBA00004651"/>
    </source>
</evidence>
<dbReference type="GO" id="GO:0005886">
    <property type="term" value="C:plasma membrane"/>
    <property type="evidence" value="ECO:0007669"/>
    <property type="project" value="UniProtKB-SubCell"/>
</dbReference>
<evidence type="ECO:0000256" key="2">
    <source>
        <dbReference type="ARBA" id="ARBA00022475"/>
    </source>
</evidence>
<dbReference type="SUPFAM" id="SSF58104">
    <property type="entry name" value="Methyl-accepting chemotaxis protein (MCP) signaling domain"/>
    <property type="match status" value="1"/>
</dbReference>
<comment type="similarity">
    <text evidence="7">Belongs to the methyl-accepting chemotaxis (MCP) protein family.</text>
</comment>
<proteinExistence type="inferred from homology"/>
<dbReference type="Gene3D" id="6.10.340.10">
    <property type="match status" value="1"/>
</dbReference>
<dbReference type="PRINTS" id="PR00260">
    <property type="entry name" value="CHEMTRNSDUCR"/>
</dbReference>
<dbReference type="InterPro" id="IPR004090">
    <property type="entry name" value="Chemotax_Me-accpt_rcpt"/>
</dbReference>
<keyword evidence="9" id="KW-1185">Reference proteome</keyword>
<dbReference type="EMBL" id="CP061336">
    <property type="protein sequence ID" value="QNU66636.1"/>
    <property type="molecule type" value="Genomic_DNA"/>
</dbReference>
<dbReference type="Gene3D" id="1.10.287.950">
    <property type="entry name" value="Methyl-accepting chemotaxis protein"/>
    <property type="match status" value="1"/>
</dbReference>
<evidence type="ECO:0000256" key="6">
    <source>
        <dbReference type="ARBA" id="ARBA00023224"/>
    </source>
</evidence>
<dbReference type="InterPro" id="IPR003660">
    <property type="entry name" value="HAMP_dom"/>
</dbReference>
<dbReference type="Proteomes" id="UP000306409">
    <property type="component" value="Chromosome"/>
</dbReference>
<evidence type="ECO:0000256" key="5">
    <source>
        <dbReference type="ARBA" id="ARBA00023136"/>
    </source>
</evidence>
<dbReference type="InterPro" id="IPR033463">
    <property type="entry name" value="sCache_3"/>
</dbReference>
<dbReference type="Pfam" id="PF17202">
    <property type="entry name" value="sCache_3_3"/>
    <property type="match status" value="1"/>
</dbReference>
<dbReference type="InterPro" id="IPR004089">
    <property type="entry name" value="MCPsignal_dom"/>
</dbReference>
<dbReference type="Pfam" id="PF00015">
    <property type="entry name" value="MCPsignal"/>
    <property type="match status" value="1"/>
</dbReference>
<evidence type="ECO:0000313" key="8">
    <source>
        <dbReference type="EMBL" id="QNU66636.1"/>
    </source>
</evidence>
<sequence length="564" mass="61757">MKIKLKLVLSYTSILLLFALAISLVVYIKVPSAITKNFQKSIQSNAELSLALFDRNVPGEWNIKDNILYKGNQKINDSTELVDSITESSGYLATIFMMDTRVSTSVLLSDGTRAVGTKASDAVINTVLKEGKDYHGEALVADKKAFTFYTPLKNDNGEIVGMWFSGIEKTTVDNQILGIVVTISFVIFVGLIIGALIAYLIGSRLSKFIIEINTHLNKFSEGDFSSKISEDAQKQTSEIGQISRATNTVQESIRNIIMTIIKESTNIDNSLEQTNKSISSLNGNIEDVSATTEQLSACMQQTASTMQEMNATSTEIEAAVENIAKKAQETSFAAKDISTRAITLKTAAKESKDHAYNIYRTTNLELTTAIEQAKSIEQINHLSDAIMLLTSQTNLLALNAAIEASRAGESGRGFAVVADEIRKLAEDSKKTVSEIQGVTKNVFDAVENLVSCSQKILAFIEDTVINDYNSQVDSSEQYSNDAVRIDNLVMDFRYTSEELLLSISNMVKAINEVTISANESAEGASNIATRASDIINESSEVLRLSENSKKSSDNLKNYVLKFKI</sequence>
<dbReference type="SUPFAM" id="SSF103190">
    <property type="entry name" value="Sensory domain-like"/>
    <property type="match status" value="1"/>
</dbReference>
<comment type="subcellular location">
    <subcellularLocation>
        <location evidence="1">Cell membrane</location>
        <topology evidence="1">Multi-pass membrane protein</topology>
    </subcellularLocation>
</comment>
<keyword evidence="5" id="KW-0472">Membrane</keyword>
<dbReference type="PROSITE" id="PS50885">
    <property type="entry name" value="HAMP"/>
    <property type="match status" value="1"/>
</dbReference>
<keyword evidence="6" id="KW-0807">Transducer</keyword>
<dbReference type="InterPro" id="IPR029151">
    <property type="entry name" value="Sensor-like_sf"/>
</dbReference>
<protein>
    <submittedName>
        <fullName evidence="8">Methyl-accepting chemotaxis protein</fullName>
    </submittedName>
</protein>
<dbReference type="SMART" id="SM00283">
    <property type="entry name" value="MA"/>
    <property type="match status" value="1"/>
</dbReference>
<reference evidence="8 9" key="1">
    <citation type="submission" date="2020-09" db="EMBL/GenBank/DDBJ databases">
        <title>Characterization and genome sequencing of Ruminiclostridium sp. nov. MA18.</title>
        <authorList>
            <person name="Rettenmaier R."/>
            <person name="Kowollik M.-L."/>
            <person name="Liebl W."/>
            <person name="Zverlov V."/>
        </authorList>
    </citation>
    <scope>NUCLEOTIDE SEQUENCE [LARGE SCALE GENOMIC DNA]</scope>
    <source>
        <strain evidence="8 9">MA18</strain>
    </source>
</reference>
<dbReference type="PANTHER" id="PTHR32089">
    <property type="entry name" value="METHYL-ACCEPTING CHEMOTAXIS PROTEIN MCPB"/>
    <property type="match status" value="1"/>
</dbReference>
<evidence type="ECO:0000256" key="3">
    <source>
        <dbReference type="ARBA" id="ARBA00022692"/>
    </source>
</evidence>
<organism evidence="8 9">
    <name type="scientific">Ruminiclostridium herbifermentans</name>
    <dbReference type="NCBI Taxonomy" id="2488810"/>
    <lineage>
        <taxon>Bacteria</taxon>
        <taxon>Bacillati</taxon>
        <taxon>Bacillota</taxon>
        <taxon>Clostridia</taxon>
        <taxon>Eubacteriales</taxon>
        <taxon>Oscillospiraceae</taxon>
        <taxon>Ruminiclostridium</taxon>
    </lineage>
</organism>
<keyword evidence="3" id="KW-0812">Transmembrane</keyword>
<evidence type="ECO:0000256" key="7">
    <source>
        <dbReference type="ARBA" id="ARBA00029447"/>
    </source>
</evidence>
<dbReference type="OrthoDB" id="9814363at2"/>